<dbReference type="STRING" id="53326.A0A016SX95"/>
<dbReference type="EMBL" id="JARK01001501">
    <property type="protein sequence ID" value="EYB94991.1"/>
    <property type="molecule type" value="Genomic_DNA"/>
</dbReference>
<keyword evidence="2" id="KW-0193">Cuticle</keyword>
<keyword evidence="4" id="KW-0812">Transmembrane</keyword>
<comment type="caution">
    <text evidence="12">The sequence shown here is derived from an EMBL/GenBank/DDBJ whole genome shotgun (WGS) entry which is preliminary data.</text>
</comment>
<evidence type="ECO:0000256" key="3">
    <source>
        <dbReference type="ARBA" id="ARBA00022475"/>
    </source>
</evidence>
<comment type="subcellular location">
    <subcellularLocation>
        <location evidence="1">Cell membrane</location>
        <topology evidence="1">Single-pass type I membrane protein</topology>
    </subcellularLocation>
</comment>
<reference evidence="13" key="1">
    <citation type="journal article" date="2015" name="Nat. Genet.">
        <title>The genome and transcriptome of the zoonotic hookworm Ancylostoma ceylanicum identify infection-specific gene families.</title>
        <authorList>
            <person name="Schwarz E.M."/>
            <person name="Hu Y."/>
            <person name="Antoshechkin I."/>
            <person name="Miller M.M."/>
            <person name="Sternberg P.W."/>
            <person name="Aroian R.V."/>
        </authorList>
    </citation>
    <scope>NUCLEOTIDE SEQUENCE</scope>
    <source>
        <strain evidence="13">HY135</strain>
    </source>
</reference>
<keyword evidence="5 9" id="KW-0732">Signal</keyword>
<dbReference type="PRINTS" id="PR00453">
    <property type="entry name" value="VWFADOMAIN"/>
</dbReference>
<dbReference type="PROSITE" id="PS50234">
    <property type="entry name" value="VWFA"/>
    <property type="match status" value="1"/>
</dbReference>
<feature type="chain" id="PRO_5001490170" description="von Willebrand factor type A domain protein" evidence="9">
    <location>
        <begin position="21"/>
        <end position="804"/>
    </location>
</feature>
<dbReference type="InterPro" id="IPR001507">
    <property type="entry name" value="ZP_dom"/>
</dbReference>
<dbReference type="PANTHER" id="PTHR22907">
    <property type="entry name" value="GH04558P"/>
    <property type="match status" value="1"/>
</dbReference>
<dbReference type="AlphaFoldDB" id="A0A016SX95"/>
<evidence type="ECO:0000256" key="4">
    <source>
        <dbReference type="ARBA" id="ARBA00022692"/>
    </source>
</evidence>
<evidence type="ECO:0000313" key="12">
    <source>
        <dbReference type="EMBL" id="EYB94991.1"/>
    </source>
</evidence>
<accession>A0A016SX95</accession>
<evidence type="ECO:0000256" key="2">
    <source>
        <dbReference type="ARBA" id="ARBA00022460"/>
    </source>
</evidence>
<dbReference type="InterPro" id="IPR036465">
    <property type="entry name" value="vWFA_dom_sf"/>
</dbReference>
<evidence type="ECO:0000256" key="9">
    <source>
        <dbReference type="SAM" id="SignalP"/>
    </source>
</evidence>
<dbReference type="PANTHER" id="PTHR22907:SF54">
    <property type="entry name" value="GH04558P"/>
    <property type="match status" value="1"/>
</dbReference>
<sequence>MSFDRYCSILLLTFVTTGYSYEDTNELAKVCRPVALRLNVLFLLDGSGSVSGATFAMQMKMLNKIANMMNIGRNEVSLTPDFDALDSSLRQCNNLDFTKPVWQQSQIAVLQYAGFTRLEFGFSDHQSLDDLLNSLRRIRHMSGTTKTGKAMLKALELFQKAKHAEEQDVSQVAVVVTDGHSHDNPLPAAEALRAAGVTILTLGIGEHINRDEIVRISGKDELAFQDLHRNISLENFVAGFKNLSQGEHCEYARGSDGAQITCGPDFIQVEVSTNHKLKGRLFFEGFHGEPGCSSTDDSSRLDPQHARYDVRIRALHGKCGLVRSHEANSRGFMVTSRAVLQFDRRFATVNDHSFEIRCFYADKRKKAKTPRRAEGITTLVQDAIGTSLTENSPNTSDRMTCTYEVAPQLEQCSSSGISVGTMLRHRWSCDRAHGKFVVHSCYIVDPVTHRTEVIVDENGCVVEKSIITALTYSTDGTVTALGRAVRFTDAPLVKFSCRLRLCNEGNDNCHSSFPPQCRSKRAISESEDVTFPTRVEPFTREYDDSAAYDDDVEALLPDPEPATMKMMKEATPPSQSESSTFSITPIKRVSSIAPLFPPGGVDVTLNSKSVAIVRTDHARDRFKQALQLRAGAAQSPALITAEIIPRGGAIPVEIHHMPNQGGPVLVTASLRSGPHPSNLVLKQVKGFVKQSPSSQDFHEDLRELPLTTKPSTEIQSSTAVSTEQPHVEEATRSTQQTSHFPSTATTQLHTTTSRTILPIATMVEIVESSSLDDFEEEVVVTSDPLVVRLPHEKFVTGCPRSVQC</sequence>
<evidence type="ECO:0000256" key="1">
    <source>
        <dbReference type="ARBA" id="ARBA00004251"/>
    </source>
</evidence>
<keyword evidence="7" id="KW-0472">Membrane</keyword>
<keyword evidence="6" id="KW-1133">Transmembrane helix</keyword>
<evidence type="ECO:0000256" key="6">
    <source>
        <dbReference type="ARBA" id="ARBA00022989"/>
    </source>
</evidence>
<evidence type="ECO:0000256" key="7">
    <source>
        <dbReference type="ARBA" id="ARBA00023136"/>
    </source>
</evidence>
<gene>
    <name evidence="12" type="primary">Acey_s0165.g48</name>
    <name evidence="12" type="ORF">Y032_0165g48</name>
</gene>
<dbReference type="SUPFAM" id="SSF53300">
    <property type="entry name" value="vWA-like"/>
    <property type="match status" value="1"/>
</dbReference>
<feature type="signal peptide" evidence="9">
    <location>
        <begin position="1"/>
        <end position="20"/>
    </location>
</feature>
<evidence type="ECO:0000256" key="5">
    <source>
        <dbReference type="ARBA" id="ARBA00022729"/>
    </source>
</evidence>
<dbReference type="PROSITE" id="PS51034">
    <property type="entry name" value="ZP_2"/>
    <property type="match status" value="1"/>
</dbReference>
<feature type="compositionally biased region" description="Polar residues" evidence="8">
    <location>
        <begin position="708"/>
        <end position="724"/>
    </location>
</feature>
<organism evidence="12 13">
    <name type="scientific">Ancylostoma ceylanicum</name>
    <dbReference type="NCBI Taxonomy" id="53326"/>
    <lineage>
        <taxon>Eukaryota</taxon>
        <taxon>Metazoa</taxon>
        <taxon>Ecdysozoa</taxon>
        <taxon>Nematoda</taxon>
        <taxon>Chromadorea</taxon>
        <taxon>Rhabditida</taxon>
        <taxon>Rhabditina</taxon>
        <taxon>Rhabditomorpha</taxon>
        <taxon>Strongyloidea</taxon>
        <taxon>Ancylostomatidae</taxon>
        <taxon>Ancylostomatinae</taxon>
        <taxon>Ancylostoma</taxon>
    </lineage>
</organism>
<dbReference type="Pfam" id="PF25301">
    <property type="entry name" value="CUT_C"/>
    <property type="match status" value="1"/>
</dbReference>
<dbReference type="InterPro" id="IPR056953">
    <property type="entry name" value="CUT_N"/>
</dbReference>
<dbReference type="SMART" id="SM00241">
    <property type="entry name" value="ZP"/>
    <property type="match status" value="1"/>
</dbReference>
<dbReference type="Proteomes" id="UP000024635">
    <property type="component" value="Unassembled WGS sequence"/>
</dbReference>
<evidence type="ECO:0000256" key="8">
    <source>
        <dbReference type="SAM" id="MobiDB-lite"/>
    </source>
</evidence>
<feature type="region of interest" description="Disordered" evidence="8">
    <location>
        <begin position="706"/>
        <end position="748"/>
    </location>
</feature>
<keyword evidence="13" id="KW-1185">Reference proteome</keyword>
<proteinExistence type="predicted"/>
<evidence type="ECO:0000259" key="10">
    <source>
        <dbReference type="PROSITE" id="PS50234"/>
    </source>
</evidence>
<feature type="compositionally biased region" description="Polar residues" evidence="8">
    <location>
        <begin position="732"/>
        <end position="742"/>
    </location>
</feature>
<dbReference type="GO" id="GO:0042302">
    <property type="term" value="F:structural constituent of cuticle"/>
    <property type="evidence" value="ECO:0007669"/>
    <property type="project" value="UniProtKB-KW"/>
</dbReference>
<keyword evidence="3" id="KW-1003">Cell membrane</keyword>
<protein>
    <recommendedName>
        <fullName evidence="14">von Willebrand factor type A domain protein</fullName>
    </recommendedName>
</protein>
<dbReference type="CDD" id="cd01450">
    <property type="entry name" value="vWFA_subfamily_ECM"/>
    <property type="match status" value="1"/>
</dbReference>
<feature type="domain" description="ZP" evidence="11">
    <location>
        <begin position="261"/>
        <end position="516"/>
    </location>
</feature>
<name>A0A016SX95_9BILA</name>
<dbReference type="OrthoDB" id="6132182at2759"/>
<dbReference type="InterPro" id="IPR002035">
    <property type="entry name" value="VWF_A"/>
</dbReference>
<dbReference type="InterPro" id="IPR057475">
    <property type="entry name" value="CUT_C"/>
</dbReference>
<dbReference type="Pfam" id="PF25057">
    <property type="entry name" value="CUT_N"/>
    <property type="match status" value="1"/>
</dbReference>
<dbReference type="GO" id="GO:0005886">
    <property type="term" value="C:plasma membrane"/>
    <property type="evidence" value="ECO:0007669"/>
    <property type="project" value="UniProtKB-SubCell"/>
</dbReference>
<dbReference type="SMART" id="SM00327">
    <property type="entry name" value="VWA"/>
    <property type="match status" value="1"/>
</dbReference>
<dbReference type="InterPro" id="IPR051962">
    <property type="entry name" value="Cuticlin"/>
</dbReference>
<evidence type="ECO:0000259" key="11">
    <source>
        <dbReference type="PROSITE" id="PS51034"/>
    </source>
</evidence>
<dbReference type="Gene3D" id="3.40.50.410">
    <property type="entry name" value="von Willebrand factor, type A domain"/>
    <property type="match status" value="1"/>
</dbReference>
<dbReference type="Pfam" id="PF00092">
    <property type="entry name" value="VWA"/>
    <property type="match status" value="1"/>
</dbReference>
<evidence type="ECO:0008006" key="14">
    <source>
        <dbReference type="Google" id="ProtNLM"/>
    </source>
</evidence>
<evidence type="ECO:0000313" key="13">
    <source>
        <dbReference type="Proteomes" id="UP000024635"/>
    </source>
</evidence>
<feature type="domain" description="VWFA" evidence="10">
    <location>
        <begin position="39"/>
        <end position="240"/>
    </location>
</feature>